<sequence length="261" mass="30792">MKNEFKIKSIWKERGFSFLIKTIYYRVFRKQIKNINYLTNLFSSKSGLEVGGPSRTFQDKRFIPIYGFLENLDGCNFSNKTIWEGEIKNGMQYNYYRNKTGFQYISEATDLSLVESSKYDFIISCNCLEHVANPFKALEEWLRVVKSGGLILILLPNKKHCFDHKRPVTEFAHLMEDFKNNTTEDDLTHLDEILELHDLEMDKPAGNLEQFKKRSMSNFENRALHHHVFSINLLKEIFSYFKIDVLLTDEEQDLVILGRKF</sequence>
<dbReference type="SUPFAM" id="SSF53335">
    <property type="entry name" value="S-adenosyl-L-methionine-dependent methyltransferases"/>
    <property type="match status" value="1"/>
</dbReference>
<keyword evidence="1" id="KW-0808">Transferase</keyword>
<keyword evidence="2" id="KW-1185">Reference proteome</keyword>
<dbReference type="EMBL" id="JBHULV010000001">
    <property type="protein sequence ID" value="MFD2730085.1"/>
    <property type="molecule type" value="Genomic_DNA"/>
</dbReference>
<dbReference type="Gene3D" id="3.40.50.150">
    <property type="entry name" value="Vaccinia Virus protein VP39"/>
    <property type="match status" value="1"/>
</dbReference>
<dbReference type="CDD" id="cd02440">
    <property type="entry name" value="AdoMet_MTases"/>
    <property type="match status" value="1"/>
</dbReference>
<dbReference type="GO" id="GO:0008168">
    <property type="term" value="F:methyltransferase activity"/>
    <property type="evidence" value="ECO:0007669"/>
    <property type="project" value="UniProtKB-KW"/>
</dbReference>
<reference evidence="2" key="1">
    <citation type="journal article" date="2019" name="Int. J. Syst. Evol. Microbiol.">
        <title>The Global Catalogue of Microorganisms (GCM) 10K type strain sequencing project: providing services to taxonomists for standard genome sequencing and annotation.</title>
        <authorList>
            <consortium name="The Broad Institute Genomics Platform"/>
            <consortium name="The Broad Institute Genome Sequencing Center for Infectious Disease"/>
            <person name="Wu L."/>
            <person name="Ma J."/>
        </authorList>
    </citation>
    <scope>NUCLEOTIDE SEQUENCE [LARGE SCALE GENOMIC DNA]</scope>
    <source>
        <strain evidence="2">KCTC 42456</strain>
    </source>
</reference>
<dbReference type="Proteomes" id="UP001597546">
    <property type="component" value="Unassembled WGS sequence"/>
</dbReference>
<organism evidence="1 2">
    <name type="scientific">Pedobacter alpinus</name>
    <dbReference type="NCBI Taxonomy" id="1590643"/>
    <lineage>
        <taxon>Bacteria</taxon>
        <taxon>Pseudomonadati</taxon>
        <taxon>Bacteroidota</taxon>
        <taxon>Sphingobacteriia</taxon>
        <taxon>Sphingobacteriales</taxon>
        <taxon>Sphingobacteriaceae</taxon>
        <taxon>Pedobacter</taxon>
    </lineage>
</organism>
<proteinExistence type="predicted"/>
<comment type="caution">
    <text evidence="1">The sequence shown here is derived from an EMBL/GenBank/DDBJ whole genome shotgun (WGS) entry which is preliminary data.</text>
</comment>
<dbReference type="GO" id="GO:0032259">
    <property type="term" value="P:methylation"/>
    <property type="evidence" value="ECO:0007669"/>
    <property type="project" value="UniProtKB-KW"/>
</dbReference>
<evidence type="ECO:0000313" key="2">
    <source>
        <dbReference type="Proteomes" id="UP001597546"/>
    </source>
</evidence>
<dbReference type="RefSeq" id="WP_379044974.1">
    <property type="nucleotide sequence ID" value="NZ_JBHSKW010000050.1"/>
</dbReference>
<name>A0ABW5TNC2_9SPHI</name>
<dbReference type="Pfam" id="PF13489">
    <property type="entry name" value="Methyltransf_23"/>
    <property type="match status" value="1"/>
</dbReference>
<keyword evidence="1" id="KW-0489">Methyltransferase</keyword>
<protein>
    <submittedName>
        <fullName evidence="1">Class I SAM-dependent methyltransferase</fullName>
    </submittedName>
</protein>
<accession>A0ABW5TNC2</accession>
<gene>
    <name evidence="1" type="ORF">ACFSSE_00050</name>
</gene>
<dbReference type="InterPro" id="IPR029063">
    <property type="entry name" value="SAM-dependent_MTases_sf"/>
</dbReference>
<evidence type="ECO:0000313" key="1">
    <source>
        <dbReference type="EMBL" id="MFD2730085.1"/>
    </source>
</evidence>